<dbReference type="Gene3D" id="2.120.10.30">
    <property type="entry name" value="TolB, C-terminal domain"/>
    <property type="match status" value="1"/>
</dbReference>
<dbReference type="InterPro" id="IPR013658">
    <property type="entry name" value="SGL"/>
</dbReference>
<evidence type="ECO:0000313" key="5">
    <source>
        <dbReference type="EMBL" id="RGP38754.1"/>
    </source>
</evidence>
<protein>
    <submittedName>
        <fullName evidence="5">SMP-30/gluconolactonase/LRE family protein</fullName>
    </submittedName>
</protein>
<comment type="cofactor">
    <cofactor evidence="3">
        <name>Zn(2+)</name>
        <dbReference type="ChEBI" id="CHEBI:29105"/>
    </cofactor>
    <text evidence="3">Binds 1 divalent metal cation per subunit.</text>
</comment>
<dbReference type="GO" id="GO:0004341">
    <property type="term" value="F:gluconolactonase activity"/>
    <property type="evidence" value="ECO:0007669"/>
    <property type="project" value="TreeGrafter"/>
</dbReference>
<keyword evidence="3" id="KW-0862">Zinc</keyword>
<name>A0A411Z6S3_9RHOB</name>
<evidence type="ECO:0000313" key="6">
    <source>
        <dbReference type="Proteomes" id="UP000284547"/>
    </source>
</evidence>
<feature type="binding site" evidence="3">
    <location>
        <position position="13"/>
    </location>
    <ligand>
        <name>a divalent metal cation</name>
        <dbReference type="ChEBI" id="CHEBI:60240"/>
    </ligand>
</feature>
<reference evidence="5 6" key="1">
    <citation type="submission" date="2018-08" db="EMBL/GenBank/DDBJ databases">
        <title>Flavobacterium tibetense sp. nov., isolated from a wetland YonghuCo on Tibetan Plateau.</title>
        <authorList>
            <person name="Phurbu D."/>
            <person name="Lu H."/>
            <person name="Xing P."/>
        </authorList>
    </citation>
    <scope>NUCLEOTIDE SEQUENCE [LARGE SCALE GENOMIC DNA]</scope>
    <source>
        <strain evidence="5 6">DJC</strain>
    </source>
</reference>
<feature type="binding site" evidence="3">
    <location>
        <position position="90"/>
    </location>
    <ligand>
        <name>substrate</name>
    </ligand>
</feature>
<dbReference type="InterPro" id="IPR005511">
    <property type="entry name" value="SMP-30"/>
</dbReference>
<sequence>MTLFNATQCTLGEGPLWHPERGELLWFDIVGRRLHSASSYWQFGEMVSAAGWVSRDVLLIASESRLFRYDLDTGAEETLCMLEADSPATRSNDGRADPMGGFWIGTMAKAEAKGAGAFYRYYKGELRKLWDGITVTNAQCFVPDGRTAYFSDTPTHQVMRVALDAEGWPCAAPEVALDFTAQGWYPDGAVTDAAGNLWIAFWGRGCVEGYSPTGEKLATYDFPCPQTTCPALGGADFSQLYCTSAARDLTDGNPANGQTFVLDTGIRGRAEPRVLL</sequence>
<dbReference type="OrthoDB" id="2633250at2"/>
<proteinExistence type="inferred from homology"/>
<dbReference type="PRINTS" id="PR01790">
    <property type="entry name" value="SMP30FAMILY"/>
</dbReference>
<evidence type="ECO:0000256" key="3">
    <source>
        <dbReference type="PIRSR" id="PIRSR605511-2"/>
    </source>
</evidence>
<feature type="domain" description="SMP-30/Gluconolactonase/LRE-like region" evidence="4">
    <location>
        <begin position="11"/>
        <end position="245"/>
    </location>
</feature>
<feature type="active site" description="Proton donor/acceptor" evidence="2">
    <location>
        <position position="187"/>
    </location>
</feature>
<keyword evidence="3" id="KW-0479">Metal-binding</keyword>
<dbReference type="PANTHER" id="PTHR10907">
    <property type="entry name" value="REGUCALCIN"/>
    <property type="match status" value="1"/>
</dbReference>
<dbReference type="Pfam" id="PF08450">
    <property type="entry name" value="SGL"/>
    <property type="match status" value="1"/>
</dbReference>
<gene>
    <name evidence="5" type="ORF">D1012_01105</name>
</gene>
<comment type="similarity">
    <text evidence="1">Belongs to the SMP-30/CGR1 family.</text>
</comment>
<dbReference type="SUPFAM" id="SSF63829">
    <property type="entry name" value="Calcium-dependent phosphotriesterase"/>
    <property type="match status" value="1"/>
</dbReference>
<dbReference type="GO" id="GO:0005509">
    <property type="term" value="F:calcium ion binding"/>
    <property type="evidence" value="ECO:0007669"/>
    <property type="project" value="TreeGrafter"/>
</dbReference>
<dbReference type="AlphaFoldDB" id="A0A411Z6S3"/>
<feature type="binding site" evidence="3">
    <location>
        <position position="137"/>
    </location>
    <ligand>
        <name>a divalent metal cation</name>
        <dbReference type="ChEBI" id="CHEBI:60240"/>
    </ligand>
</feature>
<organism evidence="5 6">
    <name type="scientific">Pseudotabrizicola alkalilacus</name>
    <dbReference type="NCBI Taxonomy" id="2305252"/>
    <lineage>
        <taxon>Bacteria</taxon>
        <taxon>Pseudomonadati</taxon>
        <taxon>Pseudomonadota</taxon>
        <taxon>Alphaproteobacteria</taxon>
        <taxon>Rhodobacterales</taxon>
        <taxon>Paracoccaceae</taxon>
        <taxon>Pseudotabrizicola</taxon>
    </lineage>
</organism>
<feature type="binding site" evidence="3">
    <location>
        <position position="187"/>
    </location>
    <ligand>
        <name>a divalent metal cation</name>
        <dbReference type="ChEBI" id="CHEBI:60240"/>
    </ligand>
</feature>
<dbReference type="InterPro" id="IPR011042">
    <property type="entry name" value="6-blade_b-propeller_TolB-like"/>
</dbReference>
<evidence type="ECO:0000256" key="2">
    <source>
        <dbReference type="PIRSR" id="PIRSR605511-1"/>
    </source>
</evidence>
<evidence type="ECO:0000259" key="4">
    <source>
        <dbReference type="Pfam" id="PF08450"/>
    </source>
</evidence>
<comment type="caution">
    <text evidence="5">The sequence shown here is derived from an EMBL/GenBank/DDBJ whole genome shotgun (WGS) entry which is preliminary data.</text>
</comment>
<dbReference type="PANTHER" id="PTHR10907:SF47">
    <property type="entry name" value="REGUCALCIN"/>
    <property type="match status" value="1"/>
</dbReference>
<dbReference type="EMBL" id="QWEY01000001">
    <property type="protein sequence ID" value="RGP38754.1"/>
    <property type="molecule type" value="Genomic_DNA"/>
</dbReference>
<accession>A0A411Z6S3</accession>
<dbReference type="Proteomes" id="UP000284547">
    <property type="component" value="Unassembled WGS sequence"/>
</dbReference>
<dbReference type="GO" id="GO:0019853">
    <property type="term" value="P:L-ascorbic acid biosynthetic process"/>
    <property type="evidence" value="ECO:0007669"/>
    <property type="project" value="TreeGrafter"/>
</dbReference>
<evidence type="ECO:0000256" key="1">
    <source>
        <dbReference type="ARBA" id="ARBA00008853"/>
    </source>
</evidence>
<keyword evidence="6" id="KW-1185">Reference proteome</keyword>
<feature type="binding site" evidence="3">
    <location>
        <position position="92"/>
    </location>
    <ligand>
        <name>substrate</name>
    </ligand>
</feature>
<dbReference type="RefSeq" id="WP_118149498.1">
    <property type="nucleotide sequence ID" value="NZ_QWEY01000001.1"/>
</dbReference>